<evidence type="ECO:0000313" key="3">
    <source>
        <dbReference type="EMBL" id="PCK33407.1"/>
    </source>
</evidence>
<protein>
    <submittedName>
        <fullName evidence="3">Adenylyl-sulfate kinase</fullName>
    </submittedName>
</protein>
<dbReference type="GO" id="GO:0016301">
    <property type="term" value="F:kinase activity"/>
    <property type="evidence" value="ECO:0007669"/>
    <property type="project" value="UniProtKB-KW"/>
</dbReference>
<accession>A0A2A5JVN0</accession>
<evidence type="ECO:0000259" key="2">
    <source>
        <dbReference type="Pfam" id="PF01583"/>
    </source>
</evidence>
<dbReference type="GO" id="GO:0005737">
    <property type="term" value="C:cytoplasm"/>
    <property type="evidence" value="ECO:0007669"/>
    <property type="project" value="TreeGrafter"/>
</dbReference>
<dbReference type="InterPro" id="IPR059117">
    <property type="entry name" value="APS_kinase_dom"/>
</dbReference>
<dbReference type="RefSeq" id="WP_099640578.1">
    <property type="nucleotide sequence ID" value="NZ_NKHF01000008.1"/>
</dbReference>
<proteinExistence type="predicted"/>
<evidence type="ECO:0000256" key="1">
    <source>
        <dbReference type="ARBA" id="ARBA00022679"/>
    </source>
</evidence>
<dbReference type="GO" id="GO:0019379">
    <property type="term" value="P:sulfate assimilation, phosphoadenylyl sulfate reduction by phosphoadenylyl-sulfate reductase (thioredoxin)"/>
    <property type="evidence" value="ECO:0007669"/>
    <property type="project" value="TreeGrafter"/>
</dbReference>
<keyword evidence="4" id="KW-1185">Reference proteome</keyword>
<dbReference type="GO" id="GO:0004781">
    <property type="term" value="F:sulfate adenylyltransferase (ATP) activity"/>
    <property type="evidence" value="ECO:0007669"/>
    <property type="project" value="TreeGrafter"/>
</dbReference>
<dbReference type="OrthoDB" id="9804504at2"/>
<evidence type="ECO:0000313" key="4">
    <source>
        <dbReference type="Proteomes" id="UP000228621"/>
    </source>
</evidence>
<dbReference type="AlphaFoldDB" id="A0A2A5JVN0"/>
<dbReference type="NCBIfam" id="NF004041">
    <property type="entry name" value="PRK05541.1"/>
    <property type="match status" value="1"/>
</dbReference>
<dbReference type="PANTHER" id="PTHR42700:SF1">
    <property type="entry name" value="SULFATE ADENYLYLTRANSFERASE"/>
    <property type="match status" value="1"/>
</dbReference>
<dbReference type="Pfam" id="PF01583">
    <property type="entry name" value="APS_kinase"/>
    <property type="match status" value="1"/>
</dbReference>
<keyword evidence="3" id="KW-0418">Kinase</keyword>
<dbReference type="SUPFAM" id="SSF52540">
    <property type="entry name" value="P-loop containing nucleoside triphosphate hydrolases"/>
    <property type="match status" value="1"/>
</dbReference>
<dbReference type="Proteomes" id="UP000228621">
    <property type="component" value="Unassembled WGS sequence"/>
</dbReference>
<gene>
    <name evidence="3" type="ORF">CEX98_02615</name>
</gene>
<comment type="caution">
    <text evidence="3">The sequence shown here is derived from an EMBL/GenBank/DDBJ whole genome shotgun (WGS) entry which is preliminary data.</text>
</comment>
<dbReference type="Gene3D" id="3.40.50.300">
    <property type="entry name" value="P-loop containing nucleotide triphosphate hydrolases"/>
    <property type="match status" value="1"/>
</dbReference>
<reference evidence="4" key="1">
    <citation type="journal article" date="2019" name="Genome Announc.">
        <title>Draft Genome Sequence of Pseudoalteromonas piscicida Strain 36Y ROTHPW, an Hypersaline Seawater Isolate from the South Coast of Sonora, Mexico.</title>
        <authorList>
            <person name="Sanchez-Diaz R."/>
            <person name="Molina-Garza Z.J."/>
            <person name="Cruz-Suarez L.E."/>
            <person name="Selvin J."/>
            <person name="Kiran G.S."/>
            <person name="Ibarra-Gamez J.C."/>
            <person name="Gomez-Gil B."/>
            <person name="Galaviz-Silva L."/>
        </authorList>
    </citation>
    <scope>NUCLEOTIDE SEQUENCE [LARGE SCALE GENOMIC DNA]</scope>
    <source>
        <strain evidence="4">36Y_RITHPW</strain>
    </source>
</reference>
<name>A0A2A5JVN0_PSEO7</name>
<dbReference type="InterPro" id="IPR027417">
    <property type="entry name" value="P-loop_NTPase"/>
</dbReference>
<organism evidence="3 4">
    <name type="scientific">Pseudoalteromonas piscicida</name>
    <dbReference type="NCBI Taxonomy" id="43662"/>
    <lineage>
        <taxon>Bacteria</taxon>
        <taxon>Pseudomonadati</taxon>
        <taxon>Pseudomonadota</taxon>
        <taxon>Gammaproteobacteria</taxon>
        <taxon>Alteromonadales</taxon>
        <taxon>Pseudoalteromonadaceae</taxon>
        <taxon>Pseudoalteromonas</taxon>
    </lineage>
</organism>
<keyword evidence="1" id="KW-0808">Transferase</keyword>
<feature type="domain" description="APS kinase" evidence="2">
    <location>
        <begin position="1"/>
        <end position="146"/>
    </location>
</feature>
<dbReference type="PANTHER" id="PTHR42700">
    <property type="entry name" value="SULFATE ADENYLYLTRANSFERASE"/>
    <property type="match status" value="1"/>
</dbReference>
<sequence length="166" mass="18791">MVIWITGLPGAGKTTLAHTLHKKLKDKLNNIILLDGDVLRTVFSNFNYDHKSRLELGMTYARLSHMLSQQGFIVICATVSMFHKVREWNADNNSSYVEVYIRASEKVLRQRNQKELYSKASSGNAKYVHGFDIKIEEPTAPSIIIDNNGVEEPDSLVELIISELNL</sequence>
<dbReference type="InterPro" id="IPR050512">
    <property type="entry name" value="Sulf_AdTrans/APS_kinase"/>
</dbReference>
<dbReference type="EMBL" id="NKHF01000008">
    <property type="protein sequence ID" value="PCK33407.1"/>
    <property type="molecule type" value="Genomic_DNA"/>
</dbReference>
<dbReference type="GO" id="GO:0010134">
    <property type="term" value="P:sulfate assimilation via adenylyl sulfate reduction"/>
    <property type="evidence" value="ECO:0007669"/>
    <property type="project" value="TreeGrafter"/>
</dbReference>